<dbReference type="NCBIfam" id="NF047558">
    <property type="entry name" value="TPR_END_plus"/>
    <property type="match status" value="1"/>
</dbReference>
<accession>A0A1F5RHV9</accession>
<protein>
    <submittedName>
        <fullName evidence="1">Uncharacterized protein</fullName>
    </submittedName>
</protein>
<name>A0A1F5RHV9_9BACT</name>
<evidence type="ECO:0000313" key="2">
    <source>
        <dbReference type="Proteomes" id="UP000177230"/>
    </source>
</evidence>
<reference evidence="1 2" key="1">
    <citation type="journal article" date="2016" name="Nat. Commun.">
        <title>Thousands of microbial genomes shed light on interconnected biogeochemical processes in an aquifer system.</title>
        <authorList>
            <person name="Anantharaman K."/>
            <person name="Brown C.T."/>
            <person name="Hug L.A."/>
            <person name="Sharon I."/>
            <person name="Castelle C.J."/>
            <person name="Probst A.J."/>
            <person name="Thomas B.C."/>
            <person name="Singh A."/>
            <person name="Wilkins M.J."/>
            <person name="Karaoz U."/>
            <person name="Brodie E.L."/>
            <person name="Williams K.H."/>
            <person name="Hubbard S.S."/>
            <person name="Banfield J.F."/>
        </authorList>
    </citation>
    <scope>NUCLEOTIDE SEQUENCE [LARGE SCALE GENOMIC DNA]</scope>
</reference>
<dbReference type="SUPFAM" id="SSF81901">
    <property type="entry name" value="HCP-like"/>
    <property type="match status" value="1"/>
</dbReference>
<comment type="caution">
    <text evidence="1">The sequence shown here is derived from an EMBL/GenBank/DDBJ whole genome shotgun (WGS) entry which is preliminary data.</text>
</comment>
<evidence type="ECO:0000313" key="1">
    <source>
        <dbReference type="EMBL" id="OGF13990.1"/>
    </source>
</evidence>
<sequence>MKKTTLLVVSLFTLAGISLGITRERVIDKKDNMLHVDKTIQTQTLCQRLACIADKLEISAKVSFWKKNYQDAITFYHLLLKTGKSEFDDLYNLACCYGQLGDDKQAAKYLKLAVEEGFTDINHIKSDSDFEKVKNSPKFQKIMAEIIANSDKIDNSQTVRAEGIIQAAVSQELMISQDDKN</sequence>
<dbReference type="InterPro" id="IPR011990">
    <property type="entry name" value="TPR-like_helical_dom_sf"/>
</dbReference>
<dbReference type="Gene3D" id="1.25.40.10">
    <property type="entry name" value="Tetratricopeptide repeat domain"/>
    <property type="match status" value="1"/>
</dbReference>
<proteinExistence type="predicted"/>
<dbReference type="AlphaFoldDB" id="A0A1F5RHV9"/>
<gene>
    <name evidence="1" type="ORF">A2024_05495</name>
</gene>
<dbReference type="Proteomes" id="UP000177230">
    <property type="component" value="Unassembled WGS sequence"/>
</dbReference>
<dbReference type="EMBL" id="MFFM01000009">
    <property type="protein sequence ID" value="OGF13990.1"/>
    <property type="molecule type" value="Genomic_DNA"/>
</dbReference>
<organism evidence="1 2">
    <name type="scientific">Candidatus Edwardsbacteria bacterium GWF2_54_11</name>
    <dbReference type="NCBI Taxonomy" id="1817851"/>
    <lineage>
        <taxon>Bacteria</taxon>
        <taxon>Candidatus Edwardsiibacteriota</taxon>
    </lineage>
</organism>